<evidence type="ECO:0000259" key="9">
    <source>
        <dbReference type="Pfam" id="PF18102"/>
    </source>
</evidence>
<dbReference type="GO" id="GO:0061630">
    <property type="term" value="F:ubiquitin protein ligase activity"/>
    <property type="evidence" value="ECO:0007669"/>
    <property type="project" value="UniProtKB-UniRule"/>
</dbReference>
<dbReference type="Proteomes" id="UP000261380">
    <property type="component" value="Unplaced"/>
</dbReference>
<evidence type="ECO:0000313" key="11">
    <source>
        <dbReference type="Proteomes" id="UP000261380"/>
    </source>
</evidence>
<dbReference type="AlphaFoldDB" id="A0A3B5MN46"/>
<keyword evidence="11" id="KW-1185">Reference proteome</keyword>
<evidence type="ECO:0000313" key="10">
    <source>
        <dbReference type="Ensembl" id="ENSXCOP00000024976.1"/>
    </source>
</evidence>
<proteinExistence type="inferred from homology"/>
<evidence type="ECO:0000256" key="3">
    <source>
        <dbReference type="ARBA" id="ARBA00022679"/>
    </source>
</evidence>
<protein>
    <recommendedName>
        <fullName evidence="7">E3 ubiquitin-protein ligase</fullName>
        <ecNumber evidence="7">2.3.2.27</ecNumber>
    </recommendedName>
</protein>
<dbReference type="STRING" id="32473.ENSXCOP00000024976"/>
<reference evidence="10" key="1">
    <citation type="submission" date="2025-08" db="UniProtKB">
        <authorList>
            <consortium name="Ensembl"/>
        </authorList>
    </citation>
    <scope>IDENTIFICATION</scope>
</reference>
<dbReference type="Gene3D" id="3.30.390.130">
    <property type="match status" value="1"/>
</dbReference>
<dbReference type="GO" id="GO:0016567">
    <property type="term" value="P:protein ubiquitination"/>
    <property type="evidence" value="ECO:0007669"/>
    <property type="project" value="UniProtKB-UniRule"/>
</dbReference>
<accession>A0A3B5MN46</accession>
<evidence type="ECO:0000256" key="6">
    <source>
        <dbReference type="ARBA" id="ARBA00022833"/>
    </source>
</evidence>
<comment type="similarity">
    <text evidence="7">Belongs to the Deltex family.</text>
</comment>
<name>A0A3B5MN46_9TELE</name>
<evidence type="ECO:0000256" key="8">
    <source>
        <dbReference type="SAM" id="MobiDB-lite"/>
    </source>
</evidence>
<dbReference type="GO" id="GO:0008270">
    <property type="term" value="F:zinc ion binding"/>
    <property type="evidence" value="ECO:0007669"/>
    <property type="project" value="UniProtKB-KW"/>
</dbReference>
<dbReference type="InterPro" id="IPR039398">
    <property type="entry name" value="Deltex_fam"/>
</dbReference>
<dbReference type="UniPathway" id="UPA00143"/>
<sequence>MQETGTAQDRCRTRSYPYSLHAICELCQLSHADMPGNPFTLIAETLPPRKLKGKAQKSCFLPLNHFWYMSHIYKEGIKQIERKNKIKMVAQVHVTFEAEQEDGNPHEALNEFIDLSQSCSADSGQAVIPLKFVDPDQWSDALKVIKRNKDKLLLTMSSEEVIVSGPKQSQDEFSAVLNAMQKTNTPAEQHKPTSDGTSLRRTNMTDKYQGLPIRNFSGDLSMKIMTIKDDLAGLTIDKNQWKNLKSSYNNYLTVIKAKFNVDFKESSITEGKVNVKPSYKGHGGNPAMENHAVRALLRLYQKMMTSPTLLHSPNRTTRFSGSEEVSNKTVIKSHSTQNREKSAGEGTTGDNKDDKCSMCLSNFTKKKQLKCKHEFCEQCLQNKKHPNPGQPYQGTTRTAYLPDNEEGQEVLKLLKKAFDQKMTFTVGTSRTSGLDNQVIWNDISHKTSKTGGPQSFGYPDPSYLSKVKEDLKAKGIE</sequence>
<feature type="domain" description="Deltex C-terminal" evidence="9">
    <location>
        <begin position="349"/>
        <end position="476"/>
    </location>
</feature>
<dbReference type="InterPro" id="IPR039396">
    <property type="entry name" value="Deltex_C"/>
</dbReference>
<dbReference type="Pfam" id="PF18102">
    <property type="entry name" value="DTC"/>
    <property type="match status" value="1"/>
</dbReference>
<comment type="catalytic activity">
    <reaction evidence="1 7">
        <text>S-ubiquitinyl-[E2 ubiquitin-conjugating enzyme]-L-cysteine + [acceptor protein]-L-lysine = [E2 ubiquitin-conjugating enzyme]-L-cysteine + N(6)-ubiquitinyl-[acceptor protein]-L-lysine.</text>
        <dbReference type="EC" id="2.3.2.27"/>
    </reaction>
</comment>
<evidence type="ECO:0000256" key="2">
    <source>
        <dbReference type="ARBA" id="ARBA00004906"/>
    </source>
</evidence>
<dbReference type="EC" id="2.3.2.27" evidence="7"/>
<evidence type="ECO:0000256" key="7">
    <source>
        <dbReference type="RuleBase" id="RU367105"/>
    </source>
</evidence>
<dbReference type="GO" id="GO:0005737">
    <property type="term" value="C:cytoplasm"/>
    <property type="evidence" value="ECO:0007669"/>
    <property type="project" value="UniProtKB-SubCell"/>
</dbReference>
<keyword evidence="4 7" id="KW-0479">Metal-binding</keyword>
<dbReference type="CDD" id="cd09633">
    <property type="entry name" value="Deltex_C"/>
    <property type="match status" value="1"/>
</dbReference>
<dbReference type="InterPro" id="IPR039399">
    <property type="entry name" value="Deltex_C_sf"/>
</dbReference>
<evidence type="ECO:0000256" key="5">
    <source>
        <dbReference type="ARBA" id="ARBA00022771"/>
    </source>
</evidence>
<dbReference type="PANTHER" id="PTHR12622">
    <property type="entry name" value="DELTEX-RELATED"/>
    <property type="match status" value="1"/>
</dbReference>
<dbReference type="GO" id="GO:0007219">
    <property type="term" value="P:Notch signaling pathway"/>
    <property type="evidence" value="ECO:0007669"/>
    <property type="project" value="InterPro"/>
</dbReference>
<dbReference type="PROSITE" id="PS00518">
    <property type="entry name" value="ZF_RING_1"/>
    <property type="match status" value="1"/>
</dbReference>
<feature type="compositionally biased region" description="Polar residues" evidence="8">
    <location>
        <begin position="307"/>
        <end position="336"/>
    </location>
</feature>
<dbReference type="SUPFAM" id="SSF57850">
    <property type="entry name" value="RING/U-box"/>
    <property type="match status" value="1"/>
</dbReference>
<keyword evidence="5 7" id="KW-0863">Zinc-finger</keyword>
<dbReference type="GeneTree" id="ENSGT00940000154578"/>
<keyword evidence="6 7" id="KW-0862">Zinc</keyword>
<evidence type="ECO:0000256" key="1">
    <source>
        <dbReference type="ARBA" id="ARBA00000900"/>
    </source>
</evidence>
<dbReference type="InterPro" id="IPR017907">
    <property type="entry name" value="Znf_RING_CS"/>
</dbReference>
<reference evidence="10" key="2">
    <citation type="submission" date="2025-09" db="UniProtKB">
        <authorList>
            <consortium name="Ensembl"/>
        </authorList>
    </citation>
    <scope>IDENTIFICATION</scope>
</reference>
<organism evidence="10 11">
    <name type="scientific">Xiphophorus couchianus</name>
    <name type="common">Monterrey platyfish</name>
    <dbReference type="NCBI Taxonomy" id="32473"/>
    <lineage>
        <taxon>Eukaryota</taxon>
        <taxon>Metazoa</taxon>
        <taxon>Chordata</taxon>
        <taxon>Craniata</taxon>
        <taxon>Vertebrata</taxon>
        <taxon>Euteleostomi</taxon>
        <taxon>Actinopterygii</taxon>
        <taxon>Neopterygii</taxon>
        <taxon>Teleostei</taxon>
        <taxon>Neoteleostei</taxon>
        <taxon>Acanthomorphata</taxon>
        <taxon>Ovalentaria</taxon>
        <taxon>Atherinomorphae</taxon>
        <taxon>Cyprinodontiformes</taxon>
        <taxon>Poeciliidae</taxon>
        <taxon>Poeciliinae</taxon>
        <taxon>Xiphophorus</taxon>
    </lineage>
</organism>
<keyword evidence="7" id="KW-0963">Cytoplasm</keyword>
<evidence type="ECO:0000256" key="4">
    <source>
        <dbReference type="ARBA" id="ARBA00022723"/>
    </source>
</evidence>
<feature type="region of interest" description="Disordered" evidence="8">
    <location>
        <begin position="307"/>
        <end position="352"/>
    </location>
</feature>
<comment type="subcellular location">
    <subcellularLocation>
        <location evidence="7">Cytoplasm</location>
    </subcellularLocation>
</comment>
<comment type="pathway">
    <text evidence="2 7">Protein modification; protein ubiquitination.</text>
</comment>
<keyword evidence="3 7" id="KW-0808">Transferase</keyword>
<dbReference type="Ensembl" id="ENSXCOT00000025280.1">
    <property type="protein sequence ID" value="ENSXCOP00000024976.1"/>
    <property type="gene ID" value="ENSXCOG00000018645.1"/>
</dbReference>